<sequence>MTDPPGVRAPVWHELHPPRCPGPEETRLLAELAAFVDEPLLHEQVRTALVTAVCGCGCSSVALRTDAPAIPPQRVAQLSGTGRDDVLAVRSRALGHVDVVLHVASGRVLELEVFDTRGGEGVAVPLESITGLQDLSIS</sequence>
<dbReference type="RefSeq" id="WP_152729977.1">
    <property type="nucleotide sequence ID" value="NZ_JAABOZ010000004.1"/>
</dbReference>
<proteinExistence type="predicted"/>
<dbReference type="EMBL" id="JAAGWK010000010">
    <property type="protein sequence ID" value="NEL54158.1"/>
    <property type="molecule type" value="Genomic_DNA"/>
</dbReference>
<protein>
    <submittedName>
        <fullName evidence="1">Uncharacterized protein</fullName>
    </submittedName>
</protein>
<keyword evidence="2" id="KW-1185">Reference proteome</keyword>
<gene>
    <name evidence="1" type="ORF">G1H19_09120</name>
</gene>
<evidence type="ECO:0000313" key="2">
    <source>
        <dbReference type="Proteomes" id="UP000470470"/>
    </source>
</evidence>
<organism evidence="1 2">
    <name type="scientific">Goekera deserti</name>
    <dbReference type="NCBI Taxonomy" id="2497753"/>
    <lineage>
        <taxon>Bacteria</taxon>
        <taxon>Bacillati</taxon>
        <taxon>Actinomycetota</taxon>
        <taxon>Actinomycetes</taxon>
        <taxon>Geodermatophilales</taxon>
        <taxon>Geodermatophilaceae</taxon>
        <taxon>Goekera</taxon>
    </lineage>
</organism>
<evidence type="ECO:0000313" key="1">
    <source>
        <dbReference type="EMBL" id="NEL54158.1"/>
    </source>
</evidence>
<reference evidence="1 2" key="1">
    <citation type="submission" date="2020-02" db="EMBL/GenBank/DDBJ databases">
        <title>The whole genome sequence of CPCC 205119.</title>
        <authorList>
            <person name="Jiang Z."/>
        </authorList>
    </citation>
    <scope>NUCLEOTIDE SEQUENCE [LARGE SCALE GENOMIC DNA]</scope>
    <source>
        <strain evidence="1 2">CPCC 205119</strain>
    </source>
</reference>
<dbReference type="Proteomes" id="UP000470470">
    <property type="component" value="Unassembled WGS sequence"/>
</dbReference>
<dbReference type="AlphaFoldDB" id="A0A7K3WCG8"/>
<name>A0A7K3WCG8_9ACTN</name>
<comment type="caution">
    <text evidence="1">The sequence shown here is derived from an EMBL/GenBank/DDBJ whole genome shotgun (WGS) entry which is preliminary data.</text>
</comment>
<accession>A0A7K3WCG8</accession>